<comment type="similarity">
    <text evidence="1">Belongs to the peptidase M24 family.</text>
</comment>
<dbReference type="Pfam" id="PF00557">
    <property type="entry name" value="Peptidase_M24"/>
    <property type="match status" value="1"/>
</dbReference>
<dbReference type="SUPFAM" id="SSF46785">
    <property type="entry name" value="Winged helix' DNA-binding domain"/>
    <property type="match status" value="1"/>
</dbReference>
<protein>
    <submittedName>
        <fullName evidence="3">BA75_00173T0</fullName>
    </submittedName>
</protein>
<dbReference type="OrthoDB" id="5876363at2759"/>
<name>A0A1B2J6Z5_PICPA</name>
<dbReference type="PANTHER" id="PTHR10804:SF11">
    <property type="entry name" value="PROLIFERATION-ASSOCIATED PROTEIN 2G4"/>
    <property type="match status" value="1"/>
</dbReference>
<dbReference type="InterPro" id="IPR036390">
    <property type="entry name" value="WH_DNA-bd_sf"/>
</dbReference>
<sequence length="367" mass="40547">MSKTKVDYSFNNPDVVTQYSTAGSIAAEVLKEVKTKCVEGAKTFEICVFGDNRLKEELEKVYQEEKKGKKTTSKGIAFPTSITPNNLVAYLSPINVEDEANLELKKGDLIKVSLGAEIGGFPSIVSETLVVGEDEVSGRRADVIAAAYYAFQSAIRTIRPGKRNMEVTKVVDDAARAFDCVPVESMLSHNQERNILTGEKEIIINPTPEHRKQVGTFEFSEGEVYGLDILISTSKTGKVKKSSYLTSTFKYTGTSYRLKLKTSQSSLDQVKKLSPYFPVSLRSFADSKRGRMGLHECVSHQVVVPYDVVQEKEDELVAQFYATIGVGKDATIQLTPFSFDISVIKSEHSVSDEALLNLLAQPLVKQE</sequence>
<reference evidence="3 4" key="1">
    <citation type="submission" date="2016-02" db="EMBL/GenBank/DDBJ databases">
        <title>Comparative genomic and transcriptomic foundation for Pichia pastoris.</title>
        <authorList>
            <person name="Love K.R."/>
            <person name="Shah K.A."/>
            <person name="Whittaker C.A."/>
            <person name="Wu J."/>
            <person name="Bartlett M.C."/>
            <person name="Ma D."/>
            <person name="Leeson R.L."/>
            <person name="Priest M."/>
            <person name="Young S.K."/>
            <person name="Love J.C."/>
        </authorList>
    </citation>
    <scope>NUCLEOTIDE SEQUENCE [LARGE SCALE GENOMIC DNA]</scope>
    <source>
        <strain evidence="3 4">ATCC 28485</strain>
    </source>
</reference>
<gene>
    <name evidence="3" type="ORF">ATY40_BA7500173</name>
</gene>
<dbReference type="SUPFAM" id="SSF55920">
    <property type="entry name" value="Creatinase/aminopeptidase"/>
    <property type="match status" value="1"/>
</dbReference>
<dbReference type="EMBL" id="CP014584">
    <property type="protein sequence ID" value="ANZ73737.1"/>
    <property type="molecule type" value="Genomic_DNA"/>
</dbReference>
<dbReference type="Proteomes" id="UP000094565">
    <property type="component" value="Chromosome 1"/>
</dbReference>
<dbReference type="CDD" id="cd01089">
    <property type="entry name" value="PA2G4-like"/>
    <property type="match status" value="1"/>
</dbReference>
<dbReference type="AlphaFoldDB" id="A0A1B2J6Z5"/>
<dbReference type="Gene3D" id="1.10.10.10">
    <property type="entry name" value="Winged helix-like DNA-binding domain superfamily/Winged helix DNA-binding domain"/>
    <property type="match status" value="1"/>
</dbReference>
<dbReference type="Gene3D" id="3.90.230.10">
    <property type="entry name" value="Creatinase/methionine aminopeptidase superfamily"/>
    <property type="match status" value="1"/>
</dbReference>
<dbReference type="InterPro" id="IPR036005">
    <property type="entry name" value="Creatinase/aminopeptidase-like"/>
</dbReference>
<evidence type="ECO:0000313" key="3">
    <source>
        <dbReference type="EMBL" id="ANZ73737.1"/>
    </source>
</evidence>
<organism evidence="3 4">
    <name type="scientific">Komagataella pastoris</name>
    <name type="common">Yeast</name>
    <name type="synonym">Pichia pastoris</name>
    <dbReference type="NCBI Taxonomy" id="4922"/>
    <lineage>
        <taxon>Eukaryota</taxon>
        <taxon>Fungi</taxon>
        <taxon>Dikarya</taxon>
        <taxon>Ascomycota</taxon>
        <taxon>Saccharomycotina</taxon>
        <taxon>Pichiomycetes</taxon>
        <taxon>Pichiales</taxon>
        <taxon>Pichiaceae</taxon>
        <taxon>Komagataella</taxon>
    </lineage>
</organism>
<feature type="domain" description="Peptidase M24" evidence="2">
    <location>
        <begin position="20"/>
        <end position="178"/>
    </location>
</feature>
<dbReference type="PANTHER" id="PTHR10804">
    <property type="entry name" value="PROTEASE FAMILY M24 METHIONYL AMINOPEPTIDASE, AMINOPEPTIDASE P"/>
    <property type="match status" value="1"/>
</dbReference>
<dbReference type="InterPro" id="IPR036388">
    <property type="entry name" value="WH-like_DNA-bd_sf"/>
</dbReference>
<evidence type="ECO:0000256" key="1">
    <source>
        <dbReference type="ARBA" id="ARBA00007319"/>
    </source>
</evidence>
<dbReference type="InterPro" id="IPR047113">
    <property type="entry name" value="PA2G4/ARX1"/>
</dbReference>
<keyword evidence="4" id="KW-1185">Reference proteome</keyword>
<dbReference type="InterPro" id="IPR000994">
    <property type="entry name" value="Pept_M24"/>
</dbReference>
<proteinExistence type="inferred from homology"/>
<accession>A0A1B2J6Z5</accession>
<evidence type="ECO:0000259" key="2">
    <source>
        <dbReference type="Pfam" id="PF00557"/>
    </source>
</evidence>
<evidence type="ECO:0000313" key="4">
    <source>
        <dbReference type="Proteomes" id="UP000094565"/>
    </source>
</evidence>